<dbReference type="WBParaSite" id="ACAC_0000523801-mRNA-1">
    <property type="protein sequence ID" value="ACAC_0000523801-mRNA-1"/>
    <property type="gene ID" value="ACAC_0000523801"/>
</dbReference>
<accession>A0A0K0D593</accession>
<keyword evidence="2" id="KW-1185">Reference proteome</keyword>
<dbReference type="Proteomes" id="UP000035642">
    <property type="component" value="Unassembled WGS sequence"/>
</dbReference>
<dbReference type="AlphaFoldDB" id="A0A0K0D593"/>
<reference evidence="3" key="2">
    <citation type="submission" date="2017-02" db="UniProtKB">
        <authorList>
            <consortium name="WormBaseParasite"/>
        </authorList>
    </citation>
    <scope>IDENTIFICATION</scope>
</reference>
<keyword evidence="1" id="KW-1133">Transmembrane helix</keyword>
<name>A0A0K0D593_ANGCA</name>
<organism evidence="2 3">
    <name type="scientific">Angiostrongylus cantonensis</name>
    <name type="common">Rat lungworm</name>
    <dbReference type="NCBI Taxonomy" id="6313"/>
    <lineage>
        <taxon>Eukaryota</taxon>
        <taxon>Metazoa</taxon>
        <taxon>Ecdysozoa</taxon>
        <taxon>Nematoda</taxon>
        <taxon>Chromadorea</taxon>
        <taxon>Rhabditida</taxon>
        <taxon>Rhabditina</taxon>
        <taxon>Rhabditomorpha</taxon>
        <taxon>Strongyloidea</taxon>
        <taxon>Metastrongylidae</taxon>
        <taxon>Angiostrongylus</taxon>
    </lineage>
</organism>
<feature type="transmembrane region" description="Helical" evidence="1">
    <location>
        <begin position="96"/>
        <end position="116"/>
    </location>
</feature>
<keyword evidence="1" id="KW-0812">Transmembrane</keyword>
<proteinExistence type="predicted"/>
<keyword evidence="1" id="KW-0472">Membrane</keyword>
<evidence type="ECO:0000313" key="2">
    <source>
        <dbReference type="Proteomes" id="UP000035642"/>
    </source>
</evidence>
<reference evidence="2" key="1">
    <citation type="submission" date="2012-09" db="EMBL/GenBank/DDBJ databases">
        <authorList>
            <person name="Martin A.A."/>
        </authorList>
    </citation>
    <scope>NUCLEOTIDE SEQUENCE</scope>
</reference>
<protein>
    <submittedName>
        <fullName evidence="3">ANF_receptor domain-containing protein</fullName>
    </submittedName>
</protein>
<evidence type="ECO:0000313" key="3">
    <source>
        <dbReference type="WBParaSite" id="ACAC_0000523801-mRNA-1"/>
    </source>
</evidence>
<feature type="transmembrane region" description="Helical" evidence="1">
    <location>
        <begin position="62"/>
        <end position="84"/>
    </location>
</feature>
<feature type="transmembrane region" description="Helical" evidence="1">
    <location>
        <begin position="33"/>
        <end position="55"/>
    </location>
</feature>
<sequence>MDRFKCVFKHPYTSGKVDVLLEMLLEALNDYDFTLLFVVVPCSRISGGILIAQLIMPNPRSFIGCSTSISTVLFSSRPFAVGWIAELEDSFSTGSVDFSTFGKVQGIFIGVLYVIYRVPRFISSTLCVDKSQILLLQLFRYSELPLKFSVTEEKNP</sequence>
<evidence type="ECO:0000256" key="1">
    <source>
        <dbReference type="SAM" id="Phobius"/>
    </source>
</evidence>